<dbReference type="GO" id="GO:0005788">
    <property type="term" value="C:endoplasmic reticulum lumen"/>
    <property type="evidence" value="ECO:0007669"/>
    <property type="project" value="UniProtKB-SubCell"/>
</dbReference>
<organism evidence="17 18">
    <name type="scientific">Collybia nuda</name>
    <dbReference type="NCBI Taxonomy" id="64659"/>
    <lineage>
        <taxon>Eukaryota</taxon>
        <taxon>Fungi</taxon>
        <taxon>Dikarya</taxon>
        <taxon>Basidiomycota</taxon>
        <taxon>Agaricomycotina</taxon>
        <taxon>Agaricomycetes</taxon>
        <taxon>Agaricomycetidae</taxon>
        <taxon>Agaricales</taxon>
        <taxon>Tricholomatineae</taxon>
        <taxon>Clitocybaceae</taxon>
        <taxon>Collybia</taxon>
    </lineage>
</organism>
<proteinExistence type="inferred from homology"/>
<dbReference type="InterPro" id="IPR013766">
    <property type="entry name" value="Thioredoxin_domain"/>
</dbReference>
<evidence type="ECO:0000256" key="12">
    <source>
        <dbReference type="PIRSR" id="PIRSR605792-51"/>
    </source>
</evidence>
<keyword evidence="6 14" id="KW-0732">Signal</keyword>
<dbReference type="InterPro" id="IPR005788">
    <property type="entry name" value="PDI_thioredoxin-like_dom"/>
</dbReference>
<evidence type="ECO:0000256" key="4">
    <source>
        <dbReference type="ARBA" id="ARBA00006347"/>
    </source>
</evidence>
<evidence type="ECO:0000256" key="6">
    <source>
        <dbReference type="ARBA" id="ARBA00022729"/>
    </source>
</evidence>
<evidence type="ECO:0000256" key="14">
    <source>
        <dbReference type="RuleBase" id="RU361130"/>
    </source>
</evidence>
<comment type="function">
    <text evidence="2">Participates in the folding of proteins containing disulfide bonds, may be involved in glycosylation, prolyl hydroxylation and triglyceride transfer.</text>
</comment>
<evidence type="ECO:0000256" key="2">
    <source>
        <dbReference type="ARBA" id="ARBA00002692"/>
    </source>
</evidence>
<sequence length="506" mass="55831">MRFSSFGTPACFLALASLVLADATASDVPSDVLKLTAATFEEAVSSNPLMLVEFFAPWCGHCKALAPHYEEAATALKEKNITLASVDCVDEADLCQAKEVQGYPTIKVYKKGQATDYPGQRKADGIISYMVKQSLPAVSEVTAANHQEFQKADKLVVVAYLSSATEAPAAEYSATAEKHRDNFLFGSTTDEAAIKAAGVNPPAVVVYRSYDEPRSEYPYPVLSATTKDLEDWLQELAVPIIDEVNGDNYAIYAQSPKPLAYLFIDPTTEQKDAQIASIKSVAQKYKSKMNFVWIDAVKFGDHAKALNLQEAKWPSFVIQDVEKQLKYPFDQSKDVTPEDATSWVKQYLDGKLEPSLKSQPIPETQNEAVYNLVGKTFDEVVFDDSKDVFVEFYASWCGHCKRLAPVWENLAEKYSDSKGLVIAKMEAQDNDLPASVPFRVSGFPTLKFKPAGGRDFVDYEGDRSIESLIAFVQQHAKNPLSSLKEEQAQAPLGDNNSTTTDVHDEL</sequence>
<dbReference type="NCBIfam" id="TIGR01130">
    <property type="entry name" value="ER_PDI_fam"/>
    <property type="match status" value="1"/>
</dbReference>
<dbReference type="CDD" id="cd02961">
    <property type="entry name" value="PDI_a_family"/>
    <property type="match status" value="1"/>
</dbReference>
<evidence type="ECO:0000256" key="1">
    <source>
        <dbReference type="ARBA" id="ARBA00001182"/>
    </source>
</evidence>
<evidence type="ECO:0000256" key="7">
    <source>
        <dbReference type="ARBA" id="ARBA00022737"/>
    </source>
</evidence>
<comment type="caution">
    <text evidence="17">The sequence shown here is derived from an EMBL/GenBank/DDBJ whole genome shotgun (WGS) entry which is preliminary data.</text>
</comment>
<evidence type="ECO:0000313" key="18">
    <source>
        <dbReference type="Proteomes" id="UP000807353"/>
    </source>
</evidence>
<dbReference type="Gene3D" id="3.40.30.10">
    <property type="entry name" value="Glutaredoxin"/>
    <property type="match status" value="4"/>
</dbReference>
<feature type="signal peptide" evidence="14">
    <location>
        <begin position="1"/>
        <end position="21"/>
    </location>
</feature>
<dbReference type="NCBIfam" id="TIGR01126">
    <property type="entry name" value="pdi_dom"/>
    <property type="match status" value="2"/>
</dbReference>
<comment type="catalytic activity">
    <reaction evidence="1 14">
        <text>Catalyzes the rearrangement of -S-S- bonds in proteins.</text>
        <dbReference type="EC" id="5.3.4.1"/>
    </reaction>
</comment>
<evidence type="ECO:0000313" key="17">
    <source>
        <dbReference type="EMBL" id="KAF9456031.1"/>
    </source>
</evidence>
<dbReference type="GO" id="GO:0003756">
    <property type="term" value="F:protein disulfide isomerase activity"/>
    <property type="evidence" value="ECO:0007669"/>
    <property type="project" value="UniProtKB-EC"/>
</dbReference>
<dbReference type="PRINTS" id="PR00421">
    <property type="entry name" value="THIOREDOXIN"/>
</dbReference>
<dbReference type="InterPro" id="IPR017937">
    <property type="entry name" value="Thioredoxin_CS"/>
</dbReference>
<evidence type="ECO:0000256" key="3">
    <source>
        <dbReference type="ARBA" id="ARBA00004319"/>
    </source>
</evidence>
<evidence type="ECO:0000256" key="11">
    <source>
        <dbReference type="ARBA" id="ARBA00023284"/>
    </source>
</evidence>
<feature type="chain" id="PRO_5040542455" description="Protein disulfide-isomerase" evidence="14">
    <location>
        <begin position="22"/>
        <end position="506"/>
    </location>
</feature>
<dbReference type="InterPro" id="IPR005792">
    <property type="entry name" value="Prot_disulphide_isomerase"/>
</dbReference>
<feature type="domain" description="Thioredoxin" evidence="16">
    <location>
        <begin position="355"/>
        <end position="477"/>
    </location>
</feature>
<comment type="subcellular location">
    <subcellularLocation>
        <location evidence="3">Endoplasmic reticulum lumen</location>
    </subcellularLocation>
</comment>
<evidence type="ECO:0000256" key="8">
    <source>
        <dbReference type="ARBA" id="ARBA00022824"/>
    </source>
</evidence>
<dbReference type="PANTHER" id="PTHR18929">
    <property type="entry name" value="PROTEIN DISULFIDE ISOMERASE"/>
    <property type="match status" value="1"/>
</dbReference>
<dbReference type="Pfam" id="PF13848">
    <property type="entry name" value="Thioredoxin_6"/>
    <property type="match status" value="1"/>
</dbReference>
<keyword evidence="9 12" id="KW-1015">Disulfide bond</keyword>
<dbReference type="GO" id="GO:0006457">
    <property type="term" value="P:protein folding"/>
    <property type="evidence" value="ECO:0007669"/>
    <property type="project" value="TreeGrafter"/>
</dbReference>
<keyword evidence="18" id="KW-1185">Reference proteome</keyword>
<evidence type="ECO:0000256" key="9">
    <source>
        <dbReference type="ARBA" id="ARBA00023157"/>
    </source>
</evidence>
<dbReference type="PROSITE" id="PS00194">
    <property type="entry name" value="THIOREDOXIN_1"/>
    <property type="match status" value="2"/>
</dbReference>
<dbReference type="AlphaFoldDB" id="A0A9P5XV41"/>
<gene>
    <name evidence="17" type="ORF">BDZ94DRAFT_1178635</name>
</gene>
<comment type="similarity">
    <text evidence="4 13">Belongs to the protein disulfide isomerase family.</text>
</comment>
<dbReference type="InterPro" id="IPR036249">
    <property type="entry name" value="Thioredoxin-like_sf"/>
</dbReference>
<evidence type="ECO:0000256" key="10">
    <source>
        <dbReference type="ARBA" id="ARBA00023235"/>
    </source>
</evidence>
<dbReference type="Pfam" id="PF00085">
    <property type="entry name" value="Thioredoxin"/>
    <property type="match status" value="2"/>
</dbReference>
<evidence type="ECO:0000256" key="15">
    <source>
        <dbReference type="SAM" id="MobiDB-lite"/>
    </source>
</evidence>
<keyword evidence="11 12" id="KW-0676">Redox-active center</keyword>
<dbReference type="GO" id="GO:0034976">
    <property type="term" value="P:response to endoplasmic reticulum stress"/>
    <property type="evidence" value="ECO:0007669"/>
    <property type="project" value="TreeGrafter"/>
</dbReference>
<keyword evidence="8" id="KW-0256">Endoplasmic reticulum</keyword>
<feature type="domain" description="Thioredoxin" evidence="16">
    <location>
        <begin position="14"/>
        <end position="136"/>
    </location>
</feature>
<evidence type="ECO:0000256" key="5">
    <source>
        <dbReference type="ARBA" id="ARBA00012723"/>
    </source>
</evidence>
<protein>
    <recommendedName>
        <fullName evidence="5 14">Protein disulfide-isomerase</fullName>
        <ecNumber evidence="5 14">5.3.4.1</ecNumber>
    </recommendedName>
</protein>
<dbReference type="Proteomes" id="UP000807353">
    <property type="component" value="Unassembled WGS sequence"/>
</dbReference>
<dbReference type="FunFam" id="3.40.30.10:FF:000139">
    <property type="entry name" value="Protein disulfide-isomerase"/>
    <property type="match status" value="1"/>
</dbReference>
<dbReference type="PROSITE" id="PS51352">
    <property type="entry name" value="THIOREDOXIN_2"/>
    <property type="match status" value="2"/>
</dbReference>
<feature type="region of interest" description="Disordered" evidence="15">
    <location>
        <begin position="484"/>
        <end position="506"/>
    </location>
</feature>
<dbReference type="PANTHER" id="PTHR18929:SF132">
    <property type="entry name" value="PROTEIN DISULFIDE-ISOMERASE A3"/>
    <property type="match status" value="1"/>
</dbReference>
<dbReference type="CDD" id="cd02981">
    <property type="entry name" value="PDI_b_family"/>
    <property type="match status" value="1"/>
</dbReference>
<keyword evidence="7" id="KW-0677">Repeat</keyword>
<evidence type="ECO:0000259" key="16">
    <source>
        <dbReference type="PROSITE" id="PS51352"/>
    </source>
</evidence>
<dbReference type="CDD" id="cd02995">
    <property type="entry name" value="PDI_a_PDI_a'_C"/>
    <property type="match status" value="1"/>
</dbReference>
<dbReference type="CDD" id="cd02982">
    <property type="entry name" value="PDI_b'_family"/>
    <property type="match status" value="1"/>
</dbReference>
<accession>A0A9P5XV41</accession>
<dbReference type="EC" id="5.3.4.1" evidence="5 14"/>
<name>A0A9P5XV41_9AGAR</name>
<feature type="disulfide bond" description="Redox-active" evidence="12">
    <location>
        <begin position="397"/>
        <end position="400"/>
    </location>
</feature>
<feature type="disulfide bond" description="Redox-active" evidence="12">
    <location>
        <begin position="59"/>
        <end position="62"/>
    </location>
</feature>
<dbReference type="OrthoDB" id="427280at2759"/>
<evidence type="ECO:0000256" key="13">
    <source>
        <dbReference type="RuleBase" id="RU004208"/>
    </source>
</evidence>
<keyword evidence="10 14" id="KW-0413">Isomerase</keyword>
<dbReference type="EMBL" id="MU150473">
    <property type="protein sequence ID" value="KAF9456031.1"/>
    <property type="molecule type" value="Genomic_DNA"/>
</dbReference>
<reference evidence="17" key="1">
    <citation type="submission" date="2020-11" db="EMBL/GenBank/DDBJ databases">
        <authorList>
            <consortium name="DOE Joint Genome Institute"/>
            <person name="Ahrendt S."/>
            <person name="Riley R."/>
            <person name="Andreopoulos W."/>
            <person name="Labutti K."/>
            <person name="Pangilinan J."/>
            <person name="Ruiz-Duenas F.J."/>
            <person name="Barrasa J.M."/>
            <person name="Sanchez-Garcia M."/>
            <person name="Camarero S."/>
            <person name="Miyauchi S."/>
            <person name="Serrano A."/>
            <person name="Linde D."/>
            <person name="Babiker R."/>
            <person name="Drula E."/>
            <person name="Ayuso-Fernandez I."/>
            <person name="Pacheco R."/>
            <person name="Padilla G."/>
            <person name="Ferreira P."/>
            <person name="Barriuso J."/>
            <person name="Kellner H."/>
            <person name="Castanera R."/>
            <person name="Alfaro M."/>
            <person name="Ramirez L."/>
            <person name="Pisabarro A.G."/>
            <person name="Kuo A."/>
            <person name="Tritt A."/>
            <person name="Lipzen A."/>
            <person name="He G."/>
            <person name="Yan M."/>
            <person name="Ng V."/>
            <person name="Cullen D."/>
            <person name="Martin F."/>
            <person name="Rosso M.-N."/>
            <person name="Henrissat B."/>
            <person name="Hibbett D."/>
            <person name="Martinez A.T."/>
            <person name="Grigoriev I.V."/>
        </authorList>
    </citation>
    <scope>NUCLEOTIDE SEQUENCE</scope>
    <source>
        <strain evidence="17">CBS 247.69</strain>
    </source>
</reference>
<dbReference type="FunFam" id="3.40.30.10:FF:000017">
    <property type="entry name" value="Protein disulfide-isomerase A4"/>
    <property type="match status" value="1"/>
</dbReference>
<dbReference type="SUPFAM" id="SSF52833">
    <property type="entry name" value="Thioredoxin-like"/>
    <property type="match status" value="4"/>
</dbReference>